<feature type="region of interest" description="Disordered" evidence="1">
    <location>
        <begin position="117"/>
        <end position="140"/>
    </location>
</feature>
<dbReference type="GeneID" id="54547793"/>
<keyword evidence="4" id="KW-1185">Reference proteome</keyword>
<dbReference type="EMBL" id="ML986484">
    <property type="protein sequence ID" value="KAF2281500.1"/>
    <property type="molecule type" value="Genomic_DNA"/>
</dbReference>
<dbReference type="Proteomes" id="UP000800097">
    <property type="component" value="Unassembled WGS sequence"/>
</dbReference>
<organism evidence="3 4">
    <name type="scientific">Westerdykella ornata</name>
    <dbReference type="NCBI Taxonomy" id="318751"/>
    <lineage>
        <taxon>Eukaryota</taxon>
        <taxon>Fungi</taxon>
        <taxon>Dikarya</taxon>
        <taxon>Ascomycota</taxon>
        <taxon>Pezizomycotina</taxon>
        <taxon>Dothideomycetes</taxon>
        <taxon>Pleosporomycetidae</taxon>
        <taxon>Pleosporales</taxon>
        <taxon>Sporormiaceae</taxon>
        <taxon>Westerdykella</taxon>
    </lineage>
</organism>
<keyword evidence="2" id="KW-1133">Transmembrane helix</keyword>
<proteinExistence type="predicted"/>
<name>A0A6A6JY08_WESOR</name>
<evidence type="ECO:0000313" key="3">
    <source>
        <dbReference type="EMBL" id="KAF2281500.1"/>
    </source>
</evidence>
<sequence>MFRARTDRQSASPAPPAKPLCVHVATRVDSDLAAPQLPSLSLALSPPAIASLSSPYSSRILLFLIVVAFTPPLLPSLAVPPFMPFCSTAVSISEIESRPYATRRRLDRNRGRKYISLGQLGEKQASGHTWDDGEDPSLPH</sequence>
<keyword evidence="2" id="KW-0812">Transmembrane</keyword>
<keyword evidence="2" id="KW-0472">Membrane</keyword>
<evidence type="ECO:0000256" key="1">
    <source>
        <dbReference type="SAM" id="MobiDB-lite"/>
    </source>
</evidence>
<evidence type="ECO:0000256" key="2">
    <source>
        <dbReference type="SAM" id="Phobius"/>
    </source>
</evidence>
<accession>A0A6A6JY08</accession>
<evidence type="ECO:0000313" key="4">
    <source>
        <dbReference type="Proteomes" id="UP000800097"/>
    </source>
</evidence>
<gene>
    <name evidence="3" type="ORF">EI97DRAFT_31281</name>
</gene>
<dbReference type="RefSeq" id="XP_033659037.1">
    <property type="nucleotide sequence ID" value="XM_033794618.1"/>
</dbReference>
<reference evidence="3" key="1">
    <citation type="journal article" date="2020" name="Stud. Mycol.">
        <title>101 Dothideomycetes genomes: a test case for predicting lifestyles and emergence of pathogens.</title>
        <authorList>
            <person name="Haridas S."/>
            <person name="Albert R."/>
            <person name="Binder M."/>
            <person name="Bloem J."/>
            <person name="Labutti K."/>
            <person name="Salamov A."/>
            <person name="Andreopoulos B."/>
            <person name="Baker S."/>
            <person name="Barry K."/>
            <person name="Bills G."/>
            <person name="Bluhm B."/>
            <person name="Cannon C."/>
            <person name="Castanera R."/>
            <person name="Culley D."/>
            <person name="Daum C."/>
            <person name="Ezra D."/>
            <person name="Gonzalez J."/>
            <person name="Henrissat B."/>
            <person name="Kuo A."/>
            <person name="Liang C."/>
            <person name="Lipzen A."/>
            <person name="Lutzoni F."/>
            <person name="Magnuson J."/>
            <person name="Mondo S."/>
            <person name="Nolan M."/>
            <person name="Ohm R."/>
            <person name="Pangilinan J."/>
            <person name="Park H.-J."/>
            <person name="Ramirez L."/>
            <person name="Alfaro M."/>
            <person name="Sun H."/>
            <person name="Tritt A."/>
            <person name="Yoshinaga Y."/>
            <person name="Zwiers L.-H."/>
            <person name="Turgeon B."/>
            <person name="Goodwin S."/>
            <person name="Spatafora J."/>
            <person name="Crous P."/>
            <person name="Grigoriev I."/>
        </authorList>
    </citation>
    <scope>NUCLEOTIDE SEQUENCE</scope>
    <source>
        <strain evidence="3">CBS 379.55</strain>
    </source>
</reference>
<feature type="transmembrane region" description="Helical" evidence="2">
    <location>
        <begin position="60"/>
        <end position="83"/>
    </location>
</feature>
<dbReference type="AlphaFoldDB" id="A0A6A6JY08"/>
<protein>
    <submittedName>
        <fullName evidence="3">Uncharacterized protein</fullName>
    </submittedName>
</protein>